<dbReference type="EMBL" id="BAAAQK010000006">
    <property type="protein sequence ID" value="GAA1847679.1"/>
    <property type="molecule type" value="Genomic_DNA"/>
</dbReference>
<name>A0ABN2N2C8_9PSEU</name>
<keyword evidence="2" id="KW-0732">Signal</keyword>
<evidence type="ECO:0000256" key="1">
    <source>
        <dbReference type="SAM" id="MobiDB-lite"/>
    </source>
</evidence>
<proteinExistence type="predicted"/>
<feature type="signal peptide" evidence="2">
    <location>
        <begin position="1"/>
        <end position="21"/>
    </location>
</feature>
<accession>A0ABN2N2C8</accession>
<evidence type="ECO:0000256" key="2">
    <source>
        <dbReference type="SAM" id="SignalP"/>
    </source>
</evidence>
<evidence type="ECO:0000259" key="3">
    <source>
        <dbReference type="PROSITE" id="PS51677"/>
    </source>
</evidence>
<dbReference type="PROSITE" id="PS51677">
    <property type="entry name" value="NODB"/>
    <property type="match status" value="1"/>
</dbReference>
<dbReference type="Gene3D" id="3.20.20.370">
    <property type="entry name" value="Glycoside hydrolase/deacetylase"/>
    <property type="match status" value="1"/>
</dbReference>
<dbReference type="PANTHER" id="PTHR10587:SF137">
    <property type="entry name" value="4-DEOXY-4-FORMAMIDO-L-ARABINOSE-PHOSPHOUNDECAPRENOL DEFORMYLASE ARND-RELATED"/>
    <property type="match status" value="1"/>
</dbReference>
<feature type="chain" id="PRO_5046453825" evidence="2">
    <location>
        <begin position="22"/>
        <end position="274"/>
    </location>
</feature>
<dbReference type="InterPro" id="IPR050248">
    <property type="entry name" value="Polysacc_deacetylase_ArnD"/>
</dbReference>
<feature type="compositionally biased region" description="Pro residues" evidence="1">
    <location>
        <begin position="35"/>
        <end position="61"/>
    </location>
</feature>
<reference evidence="4 5" key="1">
    <citation type="journal article" date="2019" name="Int. J. Syst. Evol. Microbiol.">
        <title>The Global Catalogue of Microorganisms (GCM) 10K type strain sequencing project: providing services to taxonomists for standard genome sequencing and annotation.</title>
        <authorList>
            <consortium name="The Broad Institute Genomics Platform"/>
            <consortium name="The Broad Institute Genome Sequencing Center for Infectious Disease"/>
            <person name="Wu L."/>
            <person name="Ma J."/>
        </authorList>
    </citation>
    <scope>NUCLEOTIDE SEQUENCE [LARGE SCALE GENOMIC DNA]</scope>
    <source>
        <strain evidence="4 5">JCM 16009</strain>
    </source>
</reference>
<dbReference type="Pfam" id="PF01522">
    <property type="entry name" value="Polysacc_deac_1"/>
    <property type="match status" value="1"/>
</dbReference>
<comment type="caution">
    <text evidence="4">The sequence shown here is derived from an EMBL/GenBank/DDBJ whole genome shotgun (WGS) entry which is preliminary data.</text>
</comment>
<dbReference type="PROSITE" id="PS51318">
    <property type="entry name" value="TAT"/>
    <property type="match status" value="1"/>
</dbReference>
<dbReference type="Proteomes" id="UP001500449">
    <property type="component" value="Unassembled WGS sequence"/>
</dbReference>
<feature type="domain" description="NodB homology" evidence="3">
    <location>
        <begin position="78"/>
        <end position="261"/>
    </location>
</feature>
<dbReference type="CDD" id="cd10917">
    <property type="entry name" value="CE4_NodB_like_6s_7s"/>
    <property type="match status" value="1"/>
</dbReference>
<dbReference type="InterPro" id="IPR006311">
    <property type="entry name" value="TAT_signal"/>
</dbReference>
<protein>
    <submittedName>
        <fullName evidence="4">Polysaccharide deacetylase family protein</fullName>
    </submittedName>
</protein>
<dbReference type="SUPFAM" id="SSF88713">
    <property type="entry name" value="Glycoside hydrolase/deacetylase"/>
    <property type="match status" value="1"/>
</dbReference>
<sequence length="274" mass="29495">MPRTVDRRSLLLALGAAAVLAGCGAPPEPAGETPAPSPTPEPAPTATPAPTLPPVPGPRPGPNQVISHGPAPSGPADRRIALTVDDGTAPDVVAGYVAFAERSGVHLTFSPNGSYNRAWAPHAPVLRPLVAAGQVQIINHTFTHRDLRKIGDKDRRDELERNDEWVVRTFGATTRPYYRPPFGFHTPEIDGLAGELGYTRTVLWDGSFSDSQTITPEFLMEQARKYLQPGVINLGHANHPTILGLFDQLTDLIRERTLTPVTLDEMFGTSRATG</sequence>
<keyword evidence="5" id="KW-1185">Reference proteome</keyword>
<organism evidence="4 5">
    <name type="scientific">Pseudonocardia ailaonensis</name>
    <dbReference type="NCBI Taxonomy" id="367279"/>
    <lineage>
        <taxon>Bacteria</taxon>
        <taxon>Bacillati</taxon>
        <taxon>Actinomycetota</taxon>
        <taxon>Actinomycetes</taxon>
        <taxon>Pseudonocardiales</taxon>
        <taxon>Pseudonocardiaceae</taxon>
        <taxon>Pseudonocardia</taxon>
    </lineage>
</organism>
<dbReference type="InterPro" id="IPR011330">
    <property type="entry name" value="Glyco_hydro/deAcase_b/a-brl"/>
</dbReference>
<dbReference type="RefSeq" id="WP_344416634.1">
    <property type="nucleotide sequence ID" value="NZ_BAAAQK010000006.1"/>
</dbReference>
<feature type="region of interest" description="Disordered" evidence="1">
    <location>
        <begin position="22"/>
        <end position="78"/>
    </location>
</feature>
<dbReference type="PROSITE" id="PS51257">
    <property type="entry name" value="PROKAR_LIPOPROTEIN"/>
    <property type="match status" value="1"/>
</dbReference>
<feature type="compositionally biased region" description="Low complexity" evidence="1">
    <location>
        <begin position="22"/>
        <end position="34"/>
    </location>
</feature>
<gene>
    <name evidence="4" type="ORF">GCM10009836_29140</name>
</gene>
<dbReference type="InterPro" id="IPR002509">
    <property type="entry name" value="NODB_dom"/>
</dbReference>
<evidence type="ECO:0000313" key="5">
    <source>
        <dbReference type="Proteomes" id="UP001500449"/>
    </source>
</evidence>
<dbReference type="PANTHER" id="PTHR10587">
    <property type="entry name" value="GLYCOSYL TRANSFERASE-RELATED"/>
    <property type="match status" value="1"/>
</dbReference>
<evidence type="ECO:0000313" key="4">
    <source>
        <dbReference type="EMBL" id="GAA1847679.1"/>
    </source>
</evidence>